<dbReference type="Pfam" id="PF12625">
    <property type="entry name" value="Arabinose_bd"/>
    <property type="match status" value="1"/>
</dbReference>
<evidence type="ECO:0000259" key="5">
    <source>
        <dbReference type="PROSITE" id="PS01124"/>
    </source>
</evidence>
<sequence>MHRDGVASQSPICRAGDGLTSLPRKDRAAAESTGRGFPSLNICLSRRAPALWPRQEYLDVGERPGVQTGLSAWILAIVKALEDVGVDPPALMQGIGMDASRVGDLSYRYSQDQVTSLWIAAVDATGDPNFGLKVARHIRPSTFHVVGYAMSCSATLRRAAERFSHSARLISDSAAVSFGREGGGYRLTVDLNTGGRQPIYQTIDTMLAGFFLLCEWILSAPITPIEVTFRHRRPADDQAYRDVFRCPIRYNQPINSILFPAEILECPVPSANEELATMLDEMAAKYLAFRFSSRFSRKVRDALIGQLPNGEPSKQETAQLLAMTERTLLRRLREENTTFQEVLDRLREELAYDYLRRPDLTVESIAFLLGFSSSSTFSRAFMRWNGQRPSVWREGRSVLDRS</sequence>
<keyword evidence="2" id="KW-0238">DNA-binding</keyword>
<dbReference type="AlphaFoldDB" id="A0A418YR61"/>
<comment type="caution">
    <text evidence="6">The sequence shown here is derived from an EMBL/GenBank/DDBJ whole genome shotgun (WGS) entry which is preliminary data.</text>
</comment>
<dbReference type="SUPFAM" id="SSF46689">
    <property type="entry name" value="Homeodomain-like"/>
    <property type="match status" value="1"/>
</dbReference>
<dbReference type="Gene3D" id="1.10.10.60">
    <property type="entry name" value="Homeodomain-like"/>
    <property type="match status" value="1"/>
</dbReference>
<evidence type="ECO:0000256" key="1">
    <source>
        <dbReference type="ARBA" id="ARBA00023015"/>
    </source>
</evidence>
<gene>
    <name evidence="6" type="ORF">D0Z70_13300</name>
</gene>
<keyword evidence="3" id="KW-0804">Transcription</keyword>
<dbReference type="InterPro" id="IPR009057">
    <property type="entry name" value="Homeodomain-like_sf"/>
</dbReference>
<evidence type="ECO:0000313" key="7">
    <source>
        <dbReference type="Proteomes" id="UP000283469"/>
    </source>
</evidence>
<evidence type="ECO:0000256" key="2">
    <source>
        <dbReference type="ARBA" id="ARBA00023125"/>
    </source>
</evidence>
<dbReference type="SMART" id="SM00342">
    <property type="entry name" value="HTH_ARAC"/>
    <property type="match status" value="1"/>
</dbReference>
<dbReference type="EMBL" id="QVRA01000011">
    <property type="protein sequence ID" value="RJG54122.1"/>
    <property type="molecule type" value="Genomic_DNA"/>
</dbReference>
<dbReference type="GO" id="GO:0005829">
    <property type="term" value="C:cytosol"/>
    <property type="evidence" value="ECO:0007669"/>
    <property type="project" value="TreeGrafter"/>
</dbReference>
<dbReference type="PANTHER" id="PTHR47894">
    <property type="entry name" value="HTH-TYPE TRANSCRIPTIONAL REGULATOR GADX"/>
    <property type="match status" value="1"/>
</dbReference>
<accession>A0A418YR61</accession>
<organism evidence="6 7">
    <name type="scientific">Sphingobium terrigena</name>
    <dbReference type="NCBI Taxonomy" id="2304063"/>
    <lineage>
        <taxon>Bacteria</taxon>
        <taxon>Pseudomonadati</taxon>
        <taxon>Pseudomonadota</taxon>
        <taxon>Alphaproteobacteria</taxon>
        <taxon>Sphingomonadales</taxon>
        <taxon>Sphingomonadaceae</taxon>
        <taxon>Sphingobium</taxon>
    </lineage>
</organism>
<dbReference type="InterPro" id="IPR032687">
    <property type="entry name" value="AraC-type_N"/>
</dbReference>
<keyword evidence="1" id="KW-0805">Transcription regulation</keyword>
<name>A0A418YR61_9SPHN</name>
<dbReference type="GO" id="GO:0003700">
    <property type="term" value="F:DNA-binding transcription factor activity"/>
    <property type="evidence" value="ECO:0007669"/>
    <property type="project" value="InterPro"/>
</dbReference>
<dbReference type="GO" id="GO:0000976">
    <property type="term" value="F:transcription cis-regulatory region binding"/>
    <property type="evidence" value="ECO:0007669"/>
    <property type="project" value="TreeGrafter"/>
</dbReference>
<evidence type="ECO:0000256" key="3">
    <source>
        <dbReference type="ARBA" id="ARBA00023163"/>
    </source>
</evidence>
<dbReference type="PANTHER" id="PTHR47894:SF1">
    <property type="entry name" value="HTH-TYPE TRANSCRIPTIONAL REGULATOR VQSM"/>
    <property type="match status" value="1"/>
</dbReference>
<dbReference type="InterPro" id="IPR018060">
    <property type="entry name" value="HTH_AraC"/>
</dbReference>
<reference evidence="6 7" key="1">
    <citation type="submission" date="2018-08" db="EMBL/GenBank/DDBJ databases">
        <title>Sphingobium sp. EO9.</title>
        <authorList>
            <person name="Park Y."/>
            <person name="Kim K.H."/>
            <person name="Jeon C.O."/>
        </authorList>
    </citation>
    <scope>NUCLEOTIDE SEQUENCE [LARGE SCALE GENOMIC DNA]</scope>
    <source>
        <strain evidence="6 7">EO9</strain>
    </source>
</reference>
<dbReference type="Pfam" id="PF12833">
    <property type="entry name" value="HTH_18"/>
    <property type="match status" value="1"/>
</dbReference>
<protein>
    <submittedName>
        <fullName evidence="6">AraC family transcriptional regulator</fullName>
    </submittedName>
</protein>
<evidence type="ECO:0000256" key="4">
    <source>
        <dbReference type="SAM" id="MobiDB-lite"/>
    </source>
</evidence>
<dbReference type="OrthoDB" id="9805730at2"/>
<dbReference type="PROSITE" id="PS01124">
    <property type="entry name" value="HTH_ARAC_FAMILY_2"/>
    <property type="match status" value="1"/>
</dbReference>
<evidence type="ECO:0000313" key="6">
    <source>
        <dbReference type="EMBL" id="RJG54122.1"/>
    </source>
</evidence>
<feature type="domain" description="HTH araC/xylS-type" evidence="5">
    <location>
        <begin position="297"/>
        <end position="395"/>
    </location>
</feature>
<feature type="region of interest" description="Disordered" evidence="4">
    <location>
        <begin position="1"/>
        <end position="34"/>
    </location>
</feature>
<proteinExistence type="predicted"/>
<dbReference type="Proteomes" id="UP000283469">
    <property type="component" value="Unassembled WGS sequence"/>
</dbReference>
<keyword evidence="7" id="KW-1185">Reference proteome</keyword>